<dbReference type="InterPro" id="IPR001611">
    <property type="entry name" value="Leu-rich_rpt"/>
</dbReference>
<dbReference type="InterPro" id="IPR032675">
    <property type="entry name" value="LRR_dom_sf"/>
</dbReference>
<comment type="caution">
    <text evidence="1">The sequence shown here is derived from an EMBL/GenBank/DDBJ whole genome shotgun (WGS) entry which is preliminary data.</text>
</comment>
<keyword evidence="2" id="KW-1185">Reference proteome</keyword>
<evidence type="ECO:0000313" key="2">
    <source>
        <dbReference type="Proteomes" id="UP001566132"/>
    </source>
</evidence>
<dbReference type="AlphaFoldDB" id="A0ABD1F8A2"/>
<sequence>MDMEHTEQFMLPSTVSFEDKRLSYSGQNCTRIPEALIKLYGPKVHSLDLSYNDLVTLKGLGMFSELRELILDNNQLSDSMQLPQLLHLKTLSLNKNHIKNLELLLEQVKHQLPSIEYISLLGNFACPNQLSNYENDEEDYQRYRYFVLYHLPNLKFLDSKGVTEEERREARRRGQFMNIVTPSAFFDRRVDVNINLNDICSRDNFKYSPLPRALRSPEDYKGRYH</sequence>
<proteinExistence type="predicted"/>
<organism evidence="1 2">
    <name type="scientific">Hypothenemus hampei</name>
    <name type="common">Coffee berry borer</name>
    <dbReference type="NCBI Taxonomy" id="57062"/>
    <lineage>
        <taxon>Eukaryota</taxon>
        <taxon>Metazoa</taxon>
        <taxon>Ecdysozoa</taxon>
        <taxon>Arthropoda</taxon>
        <taxon>Hexapoda</taxon>
        <taxon>Insecta</taxon>
        <taxon>Pterygota</taxon>
        <taxon>Neoptera</taxon>
        <taxon>Endopterygota</taxon>
        <taxon>Coleoptera</taxon>
        <taxon>Polyphaga</taxon>
        <taxon>Cucujiformia</taxon>
        <taxon>Curculionidae</taxon>
        <taxon>Scolytinae</taxon>
        <taxon>Hypothenemus</taxon>
    </lineage>
</organism>
<dbReference type="PANTHER" id="PTHR46282:SF2">
    <property type="entry name" value="LEUCINE-RICH MELANOCYTE DIFFERENTIATION-ASSOCIATED PROTEIN"/>
    <property type="match status" value="1"/>
</dbReference>
<reference evidence="1 2" key="1">
    <citation type="submission" date="2024-05" db="EMBL/GenBank/DDBJ databases">
        <title>Genetic variation in Jamaican populations of the coffee berry borer (Hypothenemus hampei).</title>
        <authorList>
            <person name="Errbii M."/>
            <person name="Myrie A."/>
        </authorList>
    </citation>
    <scope>NUCLEOTIDE SEQUENCE [LARGE SCALE GENOMIC DNA]</scope>
    <source>
        <strain evidence="1">JA-Hopewell-2020-01-JO</strain>
        <tissue evidence="1">Whole body</tissue>
    </source>
</reference>
<dbReference type="Pfam" id="PF14580">
    <property type="entry name" value="LRR_9"/>
    <property type="match status" value="1"/>
</dbReference>
<dbReference type="Proteomes" id="UP001566132">
    <property type="component" value="Unassembled WGS sequence"/>
</dbReference>
<gene>
    <name evidence="1" type="ORF">ABEB36_003171</name>
</gene>
<protein>
    <recommendedName>
        <fullName evidence="3">Leucine-rich melanocyte differentiation-associated protein</fullName>
    </recommendedName>
</protein>
<dbReference type="PROSITE" id="PS51450">
    <property type="entry name" value="LRR"/>
    <property type="match status" value="2"/>
</dbReference>
<dbReference type="EMBL" id="JBDJPC010000002">
    <property type="protein sequence ID" value="KAL1513816.1"/>
    <property type="molecule type" value="Genomic_DNA"/>
</dbReference>
<accession>A0ABD1F8A2</accession>
<dbReference type="FunFam" id="3.80.10.10:FF:000793">
    <property type="entry name" value="Leucine rich melanocyte differentiation associated"/>
    <property type="match status" value="1"/>
</dbReference>
<name>A0ABD1F8A2_HYPHA</name>
<dbReference type="SUPFAM" id="SSF52058">
    <property type="entry name" value="L domain-like"/>
    <property type="match status" value="1"/>
</dbReference>
<dbReference type="PANTHER" id="PTHR46282">
    <property type="entry name" value="LEUCINE-RICH MELANOCYTE DIFFERENTIATION-ASSOCIATED PROTEIN"/>
    <property type="match status" value="1"/>
</dbReference>
<evidence type="ECO:0008006" key="3">
    <source>
        <dbReference type="Google" id="ProtNLM"/>
    </source>
</evidence>
<dbReference type="Gene3D" id="3.80.10.10">
    <property type="entry name" value="Ribonuclease Inhibitor"/>
    <property type="match status" value="1"/>
</dbReference>
<dbReference type="InterPro" id="IPR043313">
    <property type="entry name" value="LRMDA"/>
</dbReference>
<evidence type="ECO:0000313" key="1">
    <source>
        <dbReference type="EMBL" id="KAL1513816.1"/>
    </source>
</evidence>